<feature type="domain" description="Cytosol aminopeptidase" evidence="8">
    <location>
        <begin position="283"/>
        <end position="290"/>
    </location>
</feature>
<gene>
    <name evidence="9" type="ORF">P5673_017889</name>
</gene>
<dbReference type="InterPro" id="IPR011356">
    <property type="entry name" value="Leucine_aapep/pepB"/>
</dbReference>
<dbReference type="SUPFAM" id="SSF53187">
    <property type="entry name" value="Zn-dependent exopeptidases"/>
    <property type="match status" value="1"/>
</dbReference>
<name>A0AAD9QEH3_ACRCE</name>
<evidence type="ECO:0000256" key="3">
    <source>
        <dbReference type="ARBA" id="ARBA00022670"/>
    </source>
</evidence>
<evidence type="ECO:0000256" key="7">
    <source>
        <dbReference type="ARBA" id="ARBA00023014"/>
    </source>
</evidence>
<evidence type="ECO:0000313" key="9">
    <source>
        <dbReference type="EMBL" id="KAK2559792.1"/>
    </source>
</evidence>
<keyword evidence="10" id="KW-1185">Reference proteome</keyword>
<dbReference type="GO" id="GO:0070006">
    <property type="term" value="F:metalloaminopeptidase activity"/>
    <property type="evidence" value="ECO:0007669"/>
    <property type="project" value="InterPro"/>
</dbReference>
<dbReference type="Proteomes" id="UP001249851">
    <property type="component" value="Unassembled WGS sequence"/>
</dbReference>
<dbReference type="Gene3D" id="3.40.50.10590">
    <property type="entry name" value="Zn-dependent exopeptidases"/>
    <property type="match status" value="1"/>
</dbReference>
<dbReference type="Gene3D" id="3.40.630.10">
    <property type="entry name" value="Zn peptidases"/>
    <property type="match status" value="2"/>
</dbReference>
<dbReference type="GO" id="GO:0051536">
    <property type="term" value="F:iron-sulfur cluster binding"/>
    <property type="evidence" value="ECO:0007669"/>
    <property type="project" value="UniProtKB-KW"/>
</dbReference>
<reference evidence="9" key="1">
    <citation type="journal article" date="2023" name="G3 (Bethesda)">
        <title>Whole genome assembly and annotation of the endangered Caribbean coral Acropora cervicornis.</title>
        <authorList>
            <person name="Selwyn J.D."/>
            <person name="Vollmer S.V."/>
        </authorList>
    </citation>
    <scope>NUCLEOTIDE SEQUENCE</scope>
    <source>
        <strain evidence="9">K2</strain>
    </source>
</reference>
<evidence type="ECO:0000256" key="2">
    <source>
        <dbReference type="ARBA" id="ARBA00022438"/>
    </source>
</evidence>
<dbReference type="InterPro" id="IPR000819">
    <property type="entry name" value="Peptidase_M17_C"/>
</dbReference>
<reference evidence="9" key="2">
    <citation type="journal article" date="2023" name="Science">
        <title>Genomic signatures of disease resistance in endangered staghorn corals.</title>
        <authorList>
            <person name="Vollmer S.V."/>
            <person name="Selwyn J.D."/>
            <person name="Despard B.A."/>
            <person name="Roesel C.L."/>
        </authorList>
    </citation>
    <scope>NUCLEOTIDE SEQUENCE</scope>
    <source>
        <strain evidence="9">K2</strain>
    </source>
</reference>
<dbReference type="EMBL" id="JARQWQ010000039">
    <property type="protein sequence ID" value="KAK2559792.1"/>
    <property type="molecule type" value="Genomic_DNA"/>
</dbReference>
<evidence type="ECO:0000256" key="1">
    <source>
        <dbReference type="ARBA" id="ARBA00009528"/>
    </source>
</evidence>
<accession>A0AAD9QEH3</accession>
<dbReference type="PANTHER" id="PTHR11963">
    <property type="entry name" value="LEUCINE AMINOPEPTIDASE-RELATED"/>
    <property type="match status" value="1"/>
</dbReference>
<dbReference type="Pfam" id="PF00883">
    <property type="entry name" value="Peptidase_M17"/>
    <property type="match status" value="2"/>
</dbReference>
<proteinExistence type="inferred from homology"/>
<evidence type="ECO:0000259" key="8">
    <source>
        <dbReference type="PROSITE" id="PS00631"/>
    </source>
</evidence>
<keyword evidence="4" id="KW-0479">Metal-binding</keyword>
<dbReference type="InterPro" id="IPR041921">
    <property type="entry name" value="NuoE_N"/>
</dbReference>
<keyword evidence="7" id="KW-0411">Iron-sulfur</keyword>
<keyword evidence="3" id="KW-0645">Protease</keyword>
<organism evidence="9 10">
    <name type="scientific">Acropora cervicornis</name>
    <name type="common">Staghorn coral</name>
    <dbReference type="NCBI Taxonomy" id="6130"/>
    <lineage>
        <taxon>Eukaryota</taxon>
        <taxon>Metazoa</taxon>
        <taxon>Cnidaria</taxon>
        <taxon>Anthozoa</taxon>
        <taxon>Hexacorallia</taxon>
        <taxon>Scleractinia</taxon>
        <taxon>Astrocoeniina</taxon>
        <taxon>Acroporidae</taxon>
        <taxon>Acropora</taxon>
    </lineage>
</organism>
<dbReference type="GO" id="GO:0006508">
    <property type="term" value="P:proteolysis"/>
    <property type="evidence" value="ECO:0007669"/>
    <property type="project" value="UniProtKB-KW"/>
</dbReference>
<evidence type="ECO:0000313" key="10">
    <source>
        <dbReference type="Proteomes" id="UP001249851"/>
    </source>
</evidence>
<dbReference type="GO" id="GO:0030145">
    <property type="term" value="F:manganese ion binding"/>
    <property type="evidence" value="ECO:0007669"/>
    <property type="project" value="InterPro"/>
</dbReference>
<dbReference type="Pfam" id="PF18295">
    <property type="entry name" value="Pdase_M17_N2"/>
    <property type="match status" value="1"/>
</dbReference>
<sequence>MAETSLIFSSEKTSFDPQVKGCLIIGQPRHLQNVSFKDFSEKISTRVDATTFNLVLHSMGGSDACPVWLDQVVIAALPTSASRHNSPAHPHFLNKLVCSNLPGGDVCIVVVCERHNAFASACAIARAFPLYSRKSSRAKLRSRTVIVEFVLVGENNTPISNEDAMCMSVVAESIRLSARLVDMPCQDMHTSAFVKEIAKVGEELGIVPLIIRGEELNEKGFGGVYGVGKAAENPPALVVLSHTPMSATRTVAWVGKGIVYDTGGLCIKTKIWYRLNRTVEVNNTDAEGRLVLGDGVAFAKKDLQADVILDMATLTGAQGVATGKYHASFPVPYCPELHFSEFSSALADMKNSVQEDAKMLSKSWTECYKKEFQTVDCSHLGFDFPGSWIHIDMAAPVHLWTPLVILHNYVNSFPYTSDHTDTVRDAMLSSWRTLRKSFSILRAVGKAAEHSKVIGGSRCFHRALPMMSDKLFVHRDTPENNPDIPFEFNAKNHERAKVIMDNYPEGHKAAAVIPLLDLAQRQHGDNH</sequence>
<dbReference type="GO" id="GO:0005737">
    <property type="term" value="C:cytoplasm"/>
    <property type="evidence" value="ECO:0007669"/>
    <property type="project" value="InterPro"/>
</dbReference>
<comment type="caution">
    <text evidence="9">The sequence shown here is derived from an EMBL/GenBank/DDBJ whole genome shotgun (WGS) entry which is preliminary data.</text>
</comment>
<keyword evidence="2 9" id="KW-0031">Aminopeptidase</keyword>
<dbReference type="PROSITE" id="PS00631">
    <property type="entry name" value="CYTOSOL_AP"/>
    <property type="match status" value="1"/>
</dbReference>
<dbReference type="PANTHER" id="PTHR11963:SF4">
    <property type="entry name" value="AMINOPEPTIDASE NPEPL1-RELATED"/>
    <property type="match status" value="1"/>
</dbReference>
<dbReference type="Gene3D" id="1.10.10.1590">
    <property type="entry name" value="NADH-quinone oxidoreductase subunit E"/>
    <property type="match status" value="1"/>
</dbReference>
<protein>
    <submittedName>
        <fullName evidence="9">Aminopeptidase NPEPL1</fullName>
    </submittedName>
</protein>
<dbReference type="AlphaFoldDB" id="A0AAD9QEH3"/>
<keyword evidence="5" id="KW-0378">Hydrolase</keyword>
<comment type="similarity">
    <text evidence="1">Belongs to the peptidase M17 family.</text>
</comment>
<dbReference type="InterPro" id="IPR041417">
    <property type="entry name" value="NPEPL1_N"/>
</dbReference>
<evidence type="ECO:0000256" key="6">
    <source>
        <dbReference type="ARBA" id="ARBA00023004"/>
    </source>
</evidence>
<evidence type="ECO:0000256" key="5">
    <source>
        <dbReference type="ARBA" id="ARBA00022801"/>
    </source>
</evidence>
<evidence type="ECO:0000256" key="4">
    <source>
        <dbReference type="ARBA" id="ARBA00022723"/>
    </source>
</evidence>
<keyword evidence="6" id="KW-0408">Iron</keyword>